<dbReference type="CDD" id="cd02524">
    <property type="entry name" value="G1P_cytidylyltransferase"/>
    <property type="match status" value="1"/>
</dbReference>
<dbReference type="EMBL" id="JBHSMI010000028">
    <property type="protein sequence ID" value="MFC5404962.1"/>
    <property type="molecule type" value="Genomic_DNA"/>
</dbReference>
<reference evidence="3" key="1">
    <citation type="journal article" date="2019" name="Int. J. Syst. Evol. Microbiol.">
        <title>The Global Catalogue of Microorganisms (GCM) 10K type strain sequencing project: providing services to taxonomists for standard genome sequencing and annotation.</title>
        <authorList>
            <consortium name="The Broad Institute Genomics Platform"/>
            <consortium name="The Broad Institute Genome Sequencing Center for Infectious Disease"/>
            <person name="Wu L."/>
            <person name="Ma J."/>
        </authorList>
    </citation>
    <scope>NUCLEOTIDE SEQUENCE [LARGE SCALE GENOMIC DNA]</scope>
    <source>
        <strain evidence="3">CGMCC 1.18575</strain>
    </source>
</reference>
<keyword evidence="2" id="KW-0548">Nucleotidyltransferase</keyword>
<gene>
    <name evidence="2" type="primary">rfbF</name>
    <name evidence="2" type="ORF">ACFPOF_19650</name>
</gene>
<keyword evidence="3" id="KW-1185">Reference proteome</keyword>
<sequence>MKVVILAGGYGTRISEETVLRPKPLIEIGDKPILWHIMKIYSAFGFREFIIPLGYKGVLIKEYFAHYDLHESDVTYDFKEGGGVTFHRGNKEPWKVTLVDTGKDTATGGRIRRISPYLENKPFLLTYGDGVGNVNLAKLVAYHQAHGKWATVTAVQPGGRFGALQLRDDGAVESFREKPRGDGGWMNGGFFVFQPEVLNYMGGDDTMLEKEPLEGLAALGQLKAFRHEGFWHPMDTLRDKTALETLWQSGKAPWKTWSS</sequence>
<dbReference type="Gene3D" id="3.90.550.10">
    <property type="entry name" value="Spore Coat Polysaccharide Biosynthesis Protein SpsA, Chain A"/>
    <property type="match status" value="1"/>
</dbReference>
<proteinExistence type="predicted"/>
<dbReference type="EC" id="2.7.7.33" evidence="2"/>
<dbReference type="PANTHER" id="PTHR47183">
    <property type="entry name" value="GLUCOSE-1-PHOSPHATE CYTIDYLYLTRANSFERASE-RELATED"/>
    <property type="match status" value="1"/>
</dbReference>
<protein>
    <submittedName>
        <fullName evidence="2">Glucose-1-phosphate cytidylyltransferase</fullName>
        <ecNumber evidence="2">2.7.7.33</ecNumber>
    </submittedName>
</protein>
<dbReference type="InterPro" id="IPR005835">
    <property type="entry name" value="NTP_transferase_dom"/>
</dbReference>
<feature type="domain" description="Nucleotidyl transferase" evidence="1">
    <location>
        <begin position="2"/>
        <end position="219"/>
    </location>
</feature>
<dbReference type="NCBIfam" id="TIGR02623">
    <property type="entry name" value="G1P_cyt_trans"/>
    <property type="match status" value="1"/>
</dbReference>
<dbReference type="PANTHER" id="PTHR47183:SF1">
    <property type="entry name" value="GLUCOSE-1-PHOSPHATE CYTIDYLYLTRANSFERASE"/>
    <property type="match status" value="1"/>
</dbReference>
<comment type="caution">
    <text evidence="2">The sequence shown here is derived from an EMBL/GenBank/DDBJ whole genome shotgun (WGS) entry which is preliminary data.</text>
</comment>
<dbReference type="SUPFAM" id="SSF53448">
    <property type="entry name" value="Nucleotide-diphospho-sugar transferases"/>
    <property type="match status" value="1"/>
</dbReference>
<evidence type="ECO:0000313" key="2">
    <source>
        <dbReference type="EMBL" id="MFC5404962.1"/>
    </source>
</evidence>
<accession>A0ABW0I107</accession>
<keyword evidence="2" id="KW-0808">Transferase</keyword>
<dbReference type="RefSeq" id="WP_378135723.1">
    <property type="nucleotide sequence ID" value="NZ_JBHSMI010000028.1"/>
</dbReference>
<dbReference type="Proteomes" id="UP001596113">
    <property type="component" value="Unassembled WGS sequence"/>
</dbReference>
<dbReference type="GO" id="GO:0047343">
    <property type="term" value="F:glucose-1-phosphate cytidylyltransferase activity"/>
    <property type="evidence" value="ECO:0007669"/>
    <property type="project" value="UniProtKB-EC"/>
</dbReference>
<organism evidence="2 3">
    <name type="scientific">Cohnella soli</name>
    <dbReference type="NCBI Taxonomy" id="425005"/>
    <lineage>
        <taxon>Bacteria</taxon>
        <taxon>Bacillati</taxon>
        <taxon>Bacillota</taxon>
        <taxon>Bacilli</taxon>
        <taxon>Bacillales</taxon>
        <taxon>Paenibacillaceae</taxon>
        <taxon>Cohnella</taxon>
    </lineage>
</organism>
<dbReference type="InterPro" id="IPR046981">
    <property type="entry name" value="G1P_cyt_trans"/>
</dbReference>
<dbReference type="InterPro" id="IPR029044">
    <property type="entry name" value="Nucleotide-diphossugar_trans"/>
</dbReference>
<evidence type="ECO:0000259" key="1">
    <source>
        <dbReference type="Pfam" id="PF00483"/>
    </source>
</evidence>
<dbReference type="InterPro" id="IPR013446">
    <property type="entry name" value="G1P_cyt_trans-like"/>
</dbReference>
<dbReference type="Pfam" id="PF00483">
    <property type="entry name" value="NTP_transferase"/>
    <property type="match status" value="1"/>
</dbReference>
<name>A0ABW0I107_9BACL</name>
<evidence type="ECO:0000313" key="3">
    <source>
        <dbReference type="Proteomes" id="UP001596113"/>
    </source>
</evidence>